<keyword evidence="7" id="KW-1133">Transmembrane helix</keyword>
<dbReference type="InterPro" id="IPR029071">
    <property type="entry name" value="Ubiquitin-like_domsf"/>
</dbReference>
<dbReference type="Proteomes" id="UP000319731">
    <property type="component" value="Unassembled WGS sequence"/>
</dbReference>
<keyword evidence="7" id="KW-0472">Membrane</keyword>
<evidence type="ECO:0008006" key="12">
    <source>
        <dbReference type="Google" id="ProtNLM"/>
    </source>
</evidence>
<feature type="compositionally biased region" description="Polar residues" evidence="6">
    <location>
        <begin position="1548"/>
        <end position="1577"/>
    </location>
</feature>
<dbReference type="SMART" id="SM00233">
    <property type="entry name" value="PH"/>
    <property type="match status" value="1"/>
</dbReference>
<dbReference type="InterPro" id="IPR011993">
    <property type="entry name" value="PH-like_dom_sf"/>
</dbReference>
<feature type="transmembrane region" description="Helical" evidence="7">
    <location>
        <begin position="59"/>
        <end position="78"/>
    </location>
</feature>
<dbReference type="RefSeq" id="XP_031022697.1">
    <property type="nucleotide sequence ID" value="XM_031171354.1"/>
</dbReference>
<dbReference type="PROSITE" id="PS50003">
    <property type="entry name" value="PH_DOMAIN"/>
    <property type="match status" value="1"/>
</dbReference>
<feature type="domain" description="Ubiquitin-like" evidence="9">
    <location>
        <begin position="986"/>
        <end position="1061"/>
    </location>
</feature>
<evidence type="ECO:0000313" key="11">
    <source>
        <dbReference type="Proteomes" id="UP000319731"/>
    </source>
</evidence>
<dbReference type="OrthoDB" id="428577at2759"/>
<dbReference type="Pfam" id="PF00240">
    <property type="entry name" value="ubiquitin"/>
    <property type="match status" value="5"/>
</dbReference>
<accession>A0A507C0W6</accession>
<proteinExistence type="predicted"/>
<keyword evidence="11" id="KW-1185">Reference proteome</keyword>
<feature type="domain" description="Ubiquitin-like" evidence="9">
    <location>
        <begin position="1062"/>
        <end position="1137"/>
    </location>
</feature>
<gene>
    <name evidence="10" type="ORF">SmJEL517_g05428</name>
</gene>
<dbReference type="GO" id="GO:0005634">
    <property type="term" value="C:nucleus"/>
    <property type="evidence" value="ECO:0007669"/>
    <property type="project" value="UniProtKB-SubCell"/>
</dbReference>
<evidence type="ECO:0000256" key="7">
    <source>
        <dbReference type="SAM" id="Phobius"/>
    </source>
</evidence>
<dbReference type="PRINTS" id="PR00348">
    <property type="entry name" value="UBIQUITIN"/>
</dbReference>
<evidence type="ECO:0000256" key="5">
    <source>
        <dbReference type="ARBA" id="ARBA00023242"/>
    </source>
</evidence>
<feature type="transmembrane region" description="Helical" evidence="7">
    <location>
        <begin position="90"/>
        <end position="108"/>
    </location>
</feature>
<sequence>MTSYLSKFVGKGDRIASTADSLLPPLSNAAEEKTNSMALVRVSRPTPKTAQIDLSNMKVTLFMFLAYLVGERMWAFVIDRREFKDPVTEFLLGWGTITTVVILGFFLFPEVTVPIHSSFTAGGEHVRSNWDMRKNHNKKRWTVSDAVSHAAVSGAVLLKRSPIPDIAARIIAFALKASKVIDEHLHIKQAMVVASTIGAKAVIRAGVAYQREPGYGKPAETTHTTESMWSLIETSPISTSTEETETFKLPTISKWINPLSIWTPQETVSRDVIVKSSSVQSDSPTISLARAEQLQPIKTTAVAVAPIPKSYTSLAIDTTRNCAIFATRTTYAAASIPLRLTVAAALLPYQMTKSAVNTTTSVLKTTTTLASNMVERVVAPAYVYPVVDGVVKLDAGGIVIPFAVKSLKDFSESRLTILETKDKTRPTPKYLTIEWGVVKVACIAPQTFLALIQFLSGQVTDINHFSIDHADALYDLREEAKLWDVKEFMQVVQSKLVEFGLPSRRPSMAPVHARMDSYIIRLDDKIMYLPRLHVSRRRGSKLSCLLSDQYSSRPFDLMVHDGACDLPVKSVDGFQTIMDFFDLEDTTKDLWCPVSEEALQTFWPHISDYRLKQVIAEAKHWDIIDITSAAQLETSRRLEAEFVEYYGPGAVFAAFFLFDVLSTITRYTRGQVFEANKVLLNLTCIAFSIPILTTKHAMIRLEQLRKVMIALKPPQTTSTPSSPALEIPPAVASMIKWVTSDRVGGDLLSAIVFAYLAFSIFVKTLTGKTITLEVESSDTIDNVKAKIQDKEGIPPDQQRLIFAGKQLEDGRTLSDYNIQKESTLHLVLRLRGGMQIFVKTLTGKTITLEVESSDTIDNVKAKIQDKEGIPPDQQRLIFAGKQLEDGRTLSDYNIQKESTLHLVLRLRGGMQIFVKTLTGKTITLEVESSDTIDNVKAKIQDKEGIPPDQQRLIFAGKQLEDGRTLSDYNIQKESTLHLVLRLRGGMQIFVKTLTGKTITLEVESSDTIDNVKAKIQDKEGIPPDQQRLIFAGKQLEDGRTLSDYNIQKESTLHLVLRLRGGMQIFVKTLTGKTITLEVESSDTIDNVKAKIQDKEGIPPDQQRLIFAGKQLEDGRTLSDYNIQKESTLHLVLRLRGGFSLNLCIALRLASVSFYLRKPPSSSASSPIVRPNPVSFPCQLQTHDFMLLENAFQTNQNIMKVALPTEHRVVWAYSEAQISAIPLLFQRFKLWKQIIARLDLFFIGVAALEDQKGRIHTGLVTSLTNLTDASTGLGDSVLPVIRDLSNNCSKEHSLQQQRLFAETIRRLRALRAQLSTRKRTMKNDFLRAFHSVTVVRTNTLACIHLHERVVSSSSSLTNPYIPNFPPPKSNYFKRNKNPHLIDPYLTERALRVQLAAMEVSEREFQDSATKLWKEAVDTEKSIILELVAIMYQYESISTSSNAAIQEVMKNALMPWASLDPTKEIRDFGISMEIDTPNGIWNTPRTLQDFPYSPISTEVIKSGMLFRQGTIRKHIWKPVWVVLTQSGWLHCFEMKRPASNMFPFALTQSRPGSTITSPRSSTLQSPLWSPSSDAGSTPHTRTNSITPSSTNSSFRISNQADDAASLLSAEDGVTTSLTKTIFSVSLRRPRVSAELERGSGHPFVFKVSIAANPNTSSQNTWSNWVSGSEPKYALKASSETDMIEWIAAIRRSIESHIPSRPPEPLFSPVEFIETRIDEIAAALL</sequence>
<evidence type="ECO:0000256" key="1">
    <source>
        <dbReference type="ARBA" id="ARBA00004123"/>
    </source>
</evidence>
<organism evidence="10 11">
    <name type="scientific">Synchytrium microbalum</name>
    <dbReference type="NCBI Taxonomy" id="1806994"/>
    <lineage>
        <taxon>Eukaryota</taxon>
        <taxon>Fungi</taxon>
        <taxon>Fungi incertae sedis</taxon>
        <taxon>Chytridiomycota</taxon>
        <taxon>Chytridiomycota incertae sedis</taxon>
        <taxon>Chytridiomycetes</taxon>
        <taxon>Synchytriales</taxon>
        <taxon>Synchytriaceae</taxon>
        <taxon>Synchytrium</taxon>
    </lineage>
</organism>
<feature type="region of interest" description="Disordered" evidence="6">
    <location>
        <begin position="1548"/>
        <end position="1592"/>
    </location>
</feature>
<dbReference type="InterPro" id="IPR000626">
    <property type="entry name" value="Ubiquitin-like_dom"/>
</dbReference>
<evidence type="ECO:0000259" key="8">
    <source>
        <dbReference type="PROSITE" id="PS50003"/>
    </source>
</evidence>
<comment type="subcellular location">
    <subcellularLocation>
        <location evidence="2">Cytoplasm</location>
    </subcellularLocation>
    <subcellularLocation>
        <location evidence="1">Nucleus</location>
    </subcellularLocation>
</comment>
<dbReference type="CDD" id="cd01803">
    <property type="entry name" value="Ubl_ubiquitin"/>
    <property type="match status" value="5"/>
</dbReference>
<dbReference type="SUPFAM" id="SSF50729">
    <property type="entry name" value="PH domain-like"/>
    <property type="match status" value="1"/>
</dbReference>
<evidence type="ECO:0000259" key="9">
    <source>
        <dbReference type="PROSITE" id="PS50053"/>
    </source>
</evidence>
<dbReference type="Pfam" id="PF20400">
    <property type="entry name" value="BAR_4"/>
    <property type="match status" value="1"/>
</dbReference>
<keyword evidence="7" id="KW-0812">Transmembrane</keyword>
<dbReference type="GO" id="GO:0005737">
    <property type="term" value="C:cytoplasm"/>
    <property type="evidence" value="ECO:0007669"/>
    <property type="project" value="UniProtKB-SubCell"/>
</dbReference>
<keyword evidence="5" id="KW-0539">Nucleus</keyword>
<evidence type="ECO:0000256" key="6">
    <source>
        <dbReference type="SAM" id="MobiDB-lite"/>
    </source>
</evidence>
<dbReference type="SMART" id="SM00213">
    <property type="entry name" value="UBQ"/>
    <property type="match status" value="5"/>
</dbReference>
<reference evidence="10 11" key="1">
    <citation type="journal article" date="2019" name="Sci. Rep.">
        <title>Comparative genomics of chytrid fungi reveal insights into the obligate biotrophic and pathogenic lifestyle of Synchytrium endobioticum.</title>
        <authorList>
            <person name="van de Vossenberg B.T.L.H."/>
            <person name="Warris S."/>
            <person name="Nguyen H.D.T."/>
            <person name="van Gent-Pelzer M.P.E."/>
            <person name="Joly D.L."/>
            <person name="van de Geest H.C."/>
            <person name="Bonants P.J.M."/>
            <person name="Smith D.S."/>
            <person name="Levesque C.A."/>
            <person name="van der Lee T.A.J."/>
        </authorList>
    </citation>
    <scope>NUCLEOTIDE SEQUENCE [LARGE SCALE GENOMIC DNA]</scope>
    <source>
        <strain evidence="10 11">JEL517</strain>
    </source>
</reference>
<dbReference type="Gene3D" id="2.30.29.30">
    <property type="entry name" value="Pleckstrin-homology domain (PH domain)/Phosphotyrosine-binding domain (PTB)"/>
    <property type="match status" value="2"/>
</dbReference>
<dbReference type="InterPro" id="IPR050158">
    <property type="entry name" value="Ubiquitin_ubiquitin-like"/>
</dbReference>
<evidence type="ECO:0000256" key="2">
    <source>
        <dbReference type="ARBA" id="ARBA00004496"/>
    </source>
</evidence>
<evidence type="ECO:0000256" key="4">
    <source>
        <dbReference type="ARBA" id="ARBA00022499"/>
    </source>
</evidence>
<dbReference type="PROSITE" id="PS50053">
    <property type="entry name" value="UBIQUITIN_2"/>
    <property type="match status" value="5"/>
</dbReference>
<dbReference type="InterPro" id="IPR046868">
    <property type="entry name" value="BAR_4"/>
</dbReference>
<dbReference type="EMBL" id="QEAO01000049">
    <property type="protein sequence ID" value="TPX31205.1"/>
    <property type="molecule type" value="Genomic_DNA"/>
</dbReference>
<feature type="compositionally biased region" description="Low complexity" evidence="6">
    <location>
        <begin position="1578"/>
        <end position="1591"/>
    </location>
</feature>
<dbReference type="PANTHER" id="PTHR10666">
    <property type="entry name" value="UBIQUITIN"/>
    <property type="match status" value="1"/>
</dbReference>
<dbReference type="Gene3D" id="3.10.20.90">
    <property type="entry name" value="Phosphatidylinositol 3-kinase Catalytic Subunit, Chain A, domain 1"/>
    <property type="match status" value="5"/>
</dbReference>
<keyword evidence="3" id="KW-0963">Cytoplasm</keyword>
<feature type="domain" description="PH" evidence="8">
    <location>
        <begin position="1496"/>
        <end position="1692"/>
    </location>
</feature>
<feature type="domain" description="Ubiquitin-like" evidence="9">
    <location>
        <begin position="834"/>
        <end position="909"/>
    </location>
</feature>
<evidence type="ECO:0000256" key="3">
    <source>
        <dbReference type="ARBA" id="ARBA00022490"/>
    </source>
</evidence>
<evidence type="ECO:0000313" key="10">
    <source>
        <dbReference type="EMBL" id="TPX31205.1"/>
    </source>
</evidence>
<protein>
    <recommendedName>
        <fullName evidence="12">Polyubiquitin</fullName>
    </recommendedName>
</protein>
<dbReference type="GeneID" id="42006651"/>
<dbReference type="InterPro" id="IPR001849">
    <property type="entry name" value="PH_domain"/>
</dbReference>
<name>A0A507C0W6_9FUNG</name>
<keyword evidence="4" id="KW-1017">Isopeptide bond</keyword>
<dbReference type="InterPro" id="IPR019954">
    <property type="entry name" value="Ubiquitin_CS"/>
</dbReference>
<dbReference type="PROSITE" id="PS00299">
    <property type="entry name" value="UBIQUITIN_1"/>
    <property type="match status" value="5"/>
</dbReference>
<dbReference type="STRING" id="1806994.A0A507C0W6"/>
<feature type="domain" description="Ubiquitin-like" evidence="9">
    <location>
        <begin position="910"/>
        <end position="985"/>
    </location>
</feature>
<dbReference type="SUPFAM" id="SSF54236">
    <property type="entry name" value="Ubiquitin-like"/>
    <property type="match status" value="5"/>
</dbReference>
<feature type="domain" description="Ubiquitin-like" evidence="9">
    <location>
        <begin position="758"/>
        <end position="833"/>
    </location>
</feature>
<dbReference type="FunFam" id="3.10.20.90:FF:000014">
    <property type="entry name" value="Ubiquitin-60S ribosomal L40 fusion"/>
    <property type="match status" value="5"/>
</dbReference>
<comment type="caution">
    <text evidence="10">The sequence shown here is derived from an EMBL/GenBank/DDBJ whole genome shotgun (WGS) entry which is preliminary data.</text>
</comment>
<dbReference type="InterPro" id="IPR019956">
    <property type="entry name" value="Ubiquitin_dom"/>
</dbReference>